<comment type="caution">
    <text evidence="1">The sequence shown here is derived from an EMBL/GenBank/DDBJ whole genome shotgun (WGS) entry which is preliminary data.</text>
</comment>
<dbReference type="EMBL" id="MU273553">
    <property type="protein sequence ID" value="KAI0032201.1"/>
    <property type="molecule type" value="Genomic_DNA"/>
</dbReference>
<protein>
    <submittedName>
        <fullName evidence="1">Uncharacterized protein</fullName>
    </submittedName>
</protein>
<keyword evidence="2" id="KW-1185">Reference proteome</keyword>
<proteinExistence type="predicted"/>
<dbReference type="Proteomes" id="UP000814128">
    <property type="component" value="Unassembled WGS sequence"/>
</dbReference>
<gene>
    <name evidence="1" type="ORF">K488DRAFT_86069</name>
</gene>
<sequence>MSVATPTVLPRPPIFPTLLPRPPQPHPVPVPRDGRESGRLNLRRDWARDMDDLSDEEAELEDVTNEIKNRGYAFLIPIGKTFTQHEEKNDADEGSEADESERGSISPVATDEPEEEEEEEEEEEAEEDGEDLDADMEDLDEEPGDTTEDIEEGITGEF</sequence>
<evidence type="ECO:0000313" key="2">
    <source>
        <dbReference type="Proteomes" id="UP000814128"/>
    </source>
</evidence>
<reference evidence="1" key="1">
    <citation type="submission" date="2021-02" db="EMBL/GenBank/DDBJ databases">
        <authorList>
            <consortium name="DOE Joint Genome Institute"/>
            <person name="Ahrendt S."/>
            <person name="Looney B.P."/>
            <person name="Miyauchi S."/>
            <person name="Morin E."/>
            <person name="Drula E."/>
            <person name="Courty P.E."/>
            <person name="Chicoki N."/>
            <person name="Fauchery L."/>
            <person name="Kohler A."/>
            <person name="Kuo A."/>
            <person name="Labutti K."/>
            <person name="Pangilinan J."/>
            <person name="Lipzen A."/>
            <person name="Riley R."/>
            <person name="Andreopoulos W."/>
            <person name="He G."/>
            <person name="Johnson J."/>
            <person name="Barry K.W."/>
            <person name="Grigoriev I.V."/>
            <person name="Nagy L."/>
            <person name="Hibbett D."/>
            <person name="Henrissat B."/>
            <person name="Matheny P.B."/>
            <person name="Labbe J."/>
            <person name="Martin F."/>
        </authorList>
    </citation>
    <scope>NUCLEOTIDE SEQUENCE</scope>
    <source>
        <strain evidence="1">EC-137</strain>
    </source>
</reference>
<name>A0ACB8QK33_9AGAM</name>
<reference evidence="1" key="2">
    <citation type="journal article" date="2022" name="New Phytol.">
        <title>Evolutionary transition to the ectomycorrhizal habit in the genomes of a hyperdiverse lineage of mushroom-forming fungi.</title>
        <authorList>
            <person name="Looney B."/>
            <person name="Miyauchi S."/>
            <person name="Morin E."/>
            <person name="Drula E."/>
            <person name="Courty P.E."/>
            <person name="Kohler A."/>
            <person name="Kuo A."/>
            <person name="LaButti K."/>
            <person name="Pangilinan J."/>
            <person name="Lipzen A."/>
            <person name="Riley R."/>
            <person name="Andreopoulos W."/>
            <person name="He G."/>
            <person name="Johnson J."/>
            <person name="Nolan M."/>
            <person name="Tritt A."/>
            <person name="Barry K.W."/>
            <person name="Grigoriev I.V."/>
            <person name="Nagy L.G."/>
            <person name="Hibbett D."/>
            <person name="Henrissat B."/>
            <person name="Matheny P.B."/>
            <person name="Labbe J."/>
            <person name="Martin F.M."/>
        </authorList>
    </citation>
    <scope>NUCLEOTIDE SEQUENCE</scope>
    <source>
        <strain evidence="1">EC-137</strain>
    </source>
</reference>
<accession>A0ACB8QK33</accession>
<evidence type="ECO:0000313" key="1">
    <source>
        <dbReference type="EMBL" id="KAI0032201.1"/>
    </source>
</evidence>
<organism evidence="1 2">
    <name type="scientific">Vararia minispora EC-137</name>
    <dbReference type="NCBI Taxonomy" id="1314806"/>
    <lineage>
        <taxon>Eukaryota</taxon>
        <taxon>Fungi</taxon>
        <taxon>Dikarya</taxon>
        <taxon>Basidiomycota</taxon>
        <taxon>Agaricomycotina</taxon>
        <taxon>Agaricomycetes</taxon>
        <taxon>Russulales</taxon>
        <taxon>Lachnocladiaceae</taxon>
        <taxon>Vararia</taxon>
    </lineage>
</organism>